<comment type="pathway">
    <text evidence="2">Protein modification; peptidyl-diphthamide biosynthesis.</text>
</comment>
<dbReference type="eggNOG" id="KOG2648">
    <property type="taxonomic scope" value="Eukaryota"/>
</dbReference>
<keyword evidence="4" id="KW-0479">Metal-binding</keyword>
<dbReference type="OrthoDB" id="449241at2759"/>
<dbReference type="GO" id="GO:0051536">
    <property type="term" value="F:iron-sulfur cluster binding"/>
    <property type="evidence" value="ECO:0007669"/>
    <property type="project" value="UniProtKB-KW"/>
</dbReference>
<dbReference type="NCBIfam" id="TIGR00322">
    <property type="entry name" value="diphth2_R"/>
    <property type="match status" value="2"/>
</dbReference>
<feature type="compositionally biased region" description="Low complexity" evidence="7">
    <location>
        <begin position="702"/>
        <end position="716"/>
    </location>
</feature>
<dbReference type="GO" id="GO:0017183">
    <property type="term" value="P:protein histidyl modification to diphthamide"/>
    <property type="evidence" value="ECO:0007669"/>
    <property type="project" value="UniProtKB-UniPathway"/>
</dbReference>
<proteinExistence type="inferred from homology"/>
<dbReference type="InterPro" id="IPR042263">
    <property type="entry name" value="DPH1/DPH2_1"/>
</dbReference>
<feature type="region of interest" description="Disordered" evidence="7">
    <location>
        <begin position="569"/>
        <end position="596"/>
    </location>
</feature>
<dbReference type="EMBL" id="KB932203">
    <property type="protein sequence ID" value="KCV70998.1"/>
    <property type="molecule type" value="Genomic_DNA"/>
</dbReference>
<comment type="similarity">
    <text evidence="3">Belongs to the DPH1/DPH2 family. DPH2 subfamily.</text>
</comment>
<evidence type="ECO:0000313" key="8">
    <source>
        <dbReference type="EMBL" id="KCV70998.1"/>
    </source>
</evidence>
<reference evidence="8" key="1">
    <citation type="submission" date="2013-04" db="EMBL/GenBank/DDBJ databases">
        <title>The Genome Sequence of Fonticula alba ATCC 38817.</title>
        <authorList>
            <consortium name="The Broad Institute Genomics Platform"/>
            <person name="Russ C."/>
            <person name="Cuomo C."/>
            <person name="Burger G."/>
            <person name="Gray M.W."/>
            <person name="Holland P.W.H."/>
            <person name="King N."/>
            <person name="Lang F.B.F."/>
            <person name="Roger A.J."/>
            <person name="Ruiz-Trillo I."/>
            <person name="Brown M."/>
            <person name="Walker B."/>
            <person name="Young S."/>
            <person name="Zeng Q."/>
            <person name="Gargeya S."/>
            <person name="Fitzgerald M."/>
            <person name="Haas B."/>
            <person name="Abouelleil A."/>
            <person name="Allen A.W."/>
            <person name="Alvarado L."/>
            <person name="Arachchi H.M."/>
            <person name="Berlin A.M."/>
            <person name="Chapman S.B."/>
            <person name="Gainer-Dewar J."/>
            <person name="Goldberg J."/>
            <person name="Griggs A."/>
            <person name="Gujja S."/>
            <person name="Hansen M."/>
            <person name="Howarth C."/>
            <person name="Imamovic A."/>
            <person name="Ireland A."/>
            <person name="Larimer J."/>
            <person name="McCowan C."/>
            <person name="Murphy C."/>
            <person name="Pearson M."/>
            <person name="Poon T.W."/>
            <person name="Priest M."/>
            <person name="Roberts A."/>
            <person name="Saif S."/>
            <person name="Shea T."/>
            <person name="Sisk P."/>
            <person name="Sykes S."/>
            <person name="Wortman J."/>
            <person name="Nusbaum C."/>
            <person name="Birren B."/>
        </authorList>
    </citation>
    <scope>NUCLEOTIDE SEQUENCE [LARGE SCALE GENOMIC DNA]</scope>
    <source>
        <strain evidence="8">ATCC 38817</strain>
    </source>
</reference>
<organism evidence="8">
    <name type="scientific">Fonticula alba</name>
    <name type="common">Slime mold</name>
    <dbReference type="NCBI Taxonomy" id="691883"/>
    <lineage>
        <taxon>Eukaryota</taxon>
        <taxon>Rotosphaerida</taxon>
        <taxon>Fonticulaceae</taxon>
        <taxon>Fonticula</taxon>
    </lineage>
</organism>
<dbReference type="OMA" id="QIWNENH"/>
<dbReference type="AlphaFoldDB" id="A0A058ZAP9"/>
<dbReference type="FunFam" id="3.40.50.11860:FF:000001">
    <property type="entry name" value="2-(3-amino-3-carboxypropyl)histidine synthase subunit 2"/>
    <property type="match status" value="1"/>
</dbReference>
<dbReference type="SFLD" id="SFLDS00032">
    <property type="entry name" value="Radical_SAM_3-amino-3-carboxyp"/>
    <property type="match status" value="1"/>
</dbReference>
<feature type="region of interest" description="Disordered" evidence="7">
    <location>
        <begin position="614"/>
        <end position="649"/>
    </location>
</feature>
<dbReference type="GeneID" id="20526669"/>
<sequence>MTDTRPQAIASRASAAALCHPNLSLGDQVPASLVHLFGEQAHHCGELTEEDFVSFYDIASTIAWIEEGGFSRICLQFPDSLLHHSVIVTRILERPFAAPQKAPLVGDCGAAGRAEGCCSGGACDRGSATSATASTRAGGCCKEPSSSVAVPGAGPSFFLMADSSFAEVEVDEIAAAHVNADAVVHYGRAALGATTRIPVQFVFGKYPVLPELLAKALFPTPIDEVAPLAAGQDSSDDSSVSIDQLPGSQIRLAVFYDVGYAHAIGDIEAAIRTRRPDIACLAVSHLTRSWPGLKAAQAGIGALKCQCDQDASGAASCAACNPPTLSGRIIRVPDVGPGPGDLTPLAPGAPARTYQQEAQAMSRFRALFIGNPEAPTLAQLMLRYNAAVEWLTVDPAQGLLEGGAGLGAATADAQAPLRSYTVGHSRHATPRVLSRRLHLIQRARDALVIVLVLASPSSPYALPICRRLQRLAGAQGRKTYTLVMGQIRPEKLANFLEAEVFVIIGGAETITEDVVGLGRSSAGTGSSDRDYFRPVITPFELEIALGETEWTGNYLLDPADVWPILTNPDAAASKAGPEDDSATGDGSPSGDEDSEDDVYYSLITGRMMRRNRGVTEAAGSAGSRAESASGTVSLELEPEPTDARPQPAGAIELRQGPGALASWSPSTSFLNTRHYQGLEPRIGEHAPVLATEGRRGIAKGYSAEPSHPGASSPPSS</sequence>
<dbReference type="PANTHER" id="PTHR10762:SF2">
    <property type="entry name" value="2-(3-AMINO-3-CARBOXYPROPYL)HISTIDINE SYNTHASE SUBUNIT 2"/>
    <property type="match status" value="1"/>
</dbReference>
<keyword evidence="5" id="KW-0408">Iron</keyword>
<dbReference type="GO" id="GO:0046872">
    <property type="term" value="F:metal ion binding"/>
    <property type="evidence" value="ECO:0007669"/>
    <property type="project" value="UniProtKB-KW"/>
</dbReference>
<keyword evidence="9" id="KW-1185">Reference proteome</keyword>
<evidence type="ECO:0000256" key="2">
    <source>
        <dbReference type="ARBA" id="ARBA00005156"/>
    </source>
</evidence>
<feature type="region of interest" description="Disordered" evidence="7">
    <location>
        <begin position="679"/>
        <end position="716"/>
    </location>
</feature>
<evidence type="ECO:0000313" key="9">
    <source>
        <dbReference type="Proteomes" id="UP000030693"/>
    </source>
</evidence>
<dbReference type="Gene3D" id="3.40.50.11840">
    <property type="entry name" value="Diphthamide synthesis DPH1/DPH2 domain 1"/>
    <property type="match status" value="2"/>
</dbReference>
<dbReference type="RefSeq" id="XP_009494121.1">
    <property type="nucleotide sequence ID" value="XM_009495846.1"/>
</dbReference>
<dbReference type="Pfam" id="PF01866">
    <property type="entry name" value="Diphthamide_syn"/>
    <property type="match status" value="2"/>
</dbReference>
<evidence type="ECO:0000256" key="7">
    <source>
        <dbReference type="SAM" id="MobiDB-lite"/>
    </source>
</evidence>
<keyword evidence="6" id="KW-0411">Iron-sulfur</keyword>
<accession>A0A058ZAP9</accession>
<evidence type="ECO:0000256" key="6">
    <source>
        <dbReference type="ARBA" id="ARBA00023014"/>
    </source>
</evidence>
<dbReference type="GO" id="GO:0090560">
    <property type="term" value="F:2-(3-amino-3-carboxypropyl)histidine synthase activity"/>
    <property type="evidence" value="ECO:0007669"/>
    <property type="project" value="InterPro"/>
</dbReference>
<evidence type="ECO:0000256" key="4">
    <source>
        <dbReference type="ARBA" id="ARBA00022723"/>
    </source>
</evidence>
<evidence type="ECO:0000256" key="3">
    <source>
        <dbReference type="ARBA" id="ARBA00006179"/>
    </source>
</evidence>
<dbReference type="UniPathway" id="UPA00559"/>
<protein>
    <submittedName>
        <fullName evidence="8">Uncharacterized protein</fullName>
    </submittedName>
</protein>
<feature type="compositionally biased region" description="Low complexity" evidence="7">
    <location>
        <begin position="616"/>
        <end position="630"/>
    </location>
</feature>
<dbReference type="Proteomes" id="UP000030693">
    <property type="component" value="Unassembled WGS sequence"/>
</dbReference>
<dbReference type="PANTHER" id="PTHR10762">
    <property type="entry name" value="DIPHTHAMIDE BIOSYNTHESIS PROTEIN"/>
    <property type="match status" value="1"/>
</dbReference>
<dbReference type="Gene3D" id="3.40.50.11860">
    <property type="entry name" value="Diphthamide synthesis DPH1/DPH2 domain 3"/>
    <property type="match status" value="1"/>
</dbReference>
<evidence type="ECO:0000256" key="5">
    <source>
        <dbReference type="ARBA" id="ARBA00023004"/>
    </source>
</evidence>
<evidence type="ECO:0000256" key="1">
    <source>
        <dbReference type="ARBA" id="ARBA00001966"/>
    </source>
</evidence>
<gene>
    <name evidence="8" type="ORF">H696_01944</name>
</gene>
<name>A0A058ZAP9_FONAL</name>
<dbReference type="InterPro" id="IPR042265">
    <property type="entry name" value="DPH1/DPH2_3"/>
</dbReference>
<dbReference type="STRING" id="691883.A0A058ZAP9"/>
<comment type="cofactor">
    <cofactor evidence="1">
        <name>[4Fe-4S] cluster</name>
        <dbReference type="ChEBI" id="CHEBI:49883"/>
    </cofactor>
</comment>
<dbReference type="InterPro" id="IPR016435">
    <property type="entry name" value="DPH1/DPH2"/>
</dbReference>